<evidence type="ECO:0000256" key="1">
    <source>
        <dbReference type="ARBA" id="ARBA00022475"/>
    </source>
</evidence>
<dbReference type="EMBL" id="CACRTG010000046">
    <property type="protein sequence ID" value="VYT38310.1"/>
    <property type="molecule type" value="Genomic_DNA"/>
</dbReference>
<dbReference type="SMART" id="SM00793">
    <property type="entry name" value="AgrB"/>
    <property type="match status" value="1"/>
</dbReference>
<dbReference type="GO" id="GO:0009372">
    <property type="term" value="P:quorum sensing"/>
    <property type="evidence" value="ECO:0007669"/>
    <property type="project" value="UniProtKB-KW"/>
</dbReference>
<dbReference type="Pfam" id="PF04647">
    <property type="entry name" value="AgrB"/>
    <property type="match status" value="1"/>
</dbReference>
<gene>
    <name evidence="9" type="ORF">CNLFYP112_00749</name>
</gene>
<dbReference type="GO" id="GO:0006508">
    <property type="term" value="P:proteolysis"/>
    <property type="evidence" value="ECO:0007669"/>
    <property type="project" value="UniProtKB-KW"/>
</dbReference>
<feature type="transmembrane region" description="Helical" evidence="8">
    <location>
        <begin position="81"/>
        <end position="99"/>
    </location>
</feature>
<feature type="transmembrane region" description="Helical" evidence="8">
    <location>
        <begin position="105"/>
        <end position="126"/>
    </location>
</feature>
<reference evidence="9" key="1">
    <citation type="submission" date="2019-11" db="EMBL/GenBank/DDBJ databases">
        <authorList>
            <person name="Feng L."/>
        </authorList>
    </citation>
    <scope>NUCLEOTIDE SEQUENCE</scope>
    <source>
        <strain evidence="9">CnexileLFYP112</strain>
    </source>
</reference>
<evidence type="ECO:0000256" key="7">
    <source>
        <dbReference type="ARBA" id="ARBA00023136"/>
    </source>
</evidence>
<proteinExistence type="predicted"/>
<keyword evidence="4 8" id="KW-0812">Transmembrane</keyword>
<dbReference type="AlphaFoldDB" id="A0A6N2W7S5"/>
<evidence type="ECO:0000313" key="9">
    <source>
        <dbReference type="EMBL" id="VYT38310.1"/>
    </source>
</evidence>
<feature type="transmembrane region" description="Helical" evidence="8">
    <location>
        <begin position="170"/>
        <end position="187"/>
    </location>
</feature>
<protein>
    <submittedName>
        <fullName evidence="9">Putative accessory gene regulator protein</fullName>
    </submittedName>
</protein>
<evidence type="ECO:0000256" key="2">
    <source>
        <dbReference type="ARBA" id="ARBA00022654"/>
    </source>
</evidence>
<sequence length="204" mass="23676">MINTEKIADSLTNYIVKNKVIKKEESEIYKYGFWTGIEMLIYIVTCCCIAAQMDMFQECIVFFLAFFSLRSFVGGIHMSNYTKCFVCSCIVFILILLAVDNLQLTDIWAMSISIFELLLIFFMNPVENINRPVDKNEKKVFAHRKKQILAIILGTVIFLFMKGYNSYLNTITYTLGIIIISMLLGKIKMAENYERMTERESSFD</sequence>
<evidence type="ECO:0000256" key="5">
    <source>
        <dbReference type="ARBA" id="ARBA00022801"/>
    </source>
</evidence>
<name>A0A6N2W7S5_9FIRM</name>
<keyword evidence="5" id="KW-0378">Hydrolase</keyword>
<accession>A0A6N2W7S5</accession>
<evidence type="ECO:0000256" key="8">
    <source>
        <dbReference type="SAM" id="Phobius"/>
    </source>
</evidence>
<feature type="transmembrane region" description="Helical" evidence="8">
    <location>
        <begin position="39"/>
        <end position="69"/>
    </location>
</feature>
<keyword evidence="3" id="KW-0645">Protease</keyword>
<dbReference type="GO" id="GO:0016020">
    <property type="term" value="C:membrane"/>
    <property type="evidence" value="ECO:0007669"/>
    <property type="project" value="InterPro"/>
</dbReference>
<keyword evidence="7 8" id="KW-0472">Membrane</keyword>
<organism evidence="9">
    <name type="scientific">[Clostridium] nexile</name>
    <dbReference type="NCBI Taxonomy" id="29361"/>
    <lineage>
        <taxon>Bacteria</taxon>
        <taxon>Bacillati</taxon>
        <taxon>Bacillota</taxon>
        <taxon>Clostridia</taxon>
        <taxon>Lachnospirales</taxon>
        <taxon>Lachnospiraceae</taxon>
        <taxon>Tyzzerella</taxon>
    </lineage>
</organism>
<evidence type="ECO:0000256" key="3">
    <source>
        <dbReference type="ARBA" id="ARBA00022670"/>
    </source>
</evidence>
<keyword evidence="6 8" id="KW-1133">Transmembrane helix</keyword>
<evidence type="ECO:0000256" key="4">
    <source>
        <dbReference type="ARBA" id="ARBA00022692"/>
    </source>
</evidence>
<keyword evidence="2" id="KW-0673">Quorum sensing</keyword>
<dbReference type="InterPro" id="IPR006741">
    <property type="entry name" value="AgrB"/>
</dbReference>
<keyword evidence="1" id="KW-1003">Cell membrane</keyword>
<evidence type="ECO:0000256" key="6">
    <source>
        <dbReference type="ARBA" id="ARBA00022989"/>
    </source>
</evidence>
<dbReference type="GO" id="GO:0008233">
    <property type="term" value="F:peptidase activity"/>
    <property type="evidence" value="ECO:0007669"/>
    <property type="project" value="UniProtKB-KW"/>
</dbReference>
<feature type="transmembrane region" description="Helical" evidence="8">
    <location>
        <begin position="147"/>
        <end position="164"/>
    </location>
</feature>